<dbReference type="InterPro" id="IPR029058">
    <property type="entry name" value="AB_hydrolase_fold"/>
</dbReference>
<accession>A0ABM0K4G8</accession>
<dbReference type="Proteomes" id="UP000694888">
    <property type="component" value="Unplaced"/>
</dbReference>
<comment type="similarity">
    <text evidence="1">Belongs to the peptidase S10 family.</text>
</comment>
<protein>
    <submittedName>
        <fullName evidence="3">Retinoid-inducible serine carboxypeptidase-like</fullName>
    </submittedName>
</protein>
<dbReference type="SUPFAM" id="SSF53474">
    <property type="entry name" value="alpha/beta-Hydrolases"/>
    <property type="match status" value="1"/>
</dbReference>
<keyword evidence="2" id="KW-1185">Reference proteome</keyword>
<sequence length="165" mass="18058">MTAAFSDVLNEAIKKSEIQMNFKGFAMGDSWISPVDSVSSWGPYLFGTSIVDNAGLEEINKAAQRVEDLVKAGEWREATNAWSSAEVTVGAVSSNVNFYNIMDWRGATMGLQDGSKSDIDLLYARHVKPLHNGDLNQLMNGPIKRKLKIIPDSVEWGGAFSCSQP</sequence>
<evidence type="ECO:0000313" key="3">
    <source>
        <dbReference type="RefSeq" id="XP_005108526.1"/>
    </source>
</evidence>
<evidence type="ECO:0000313" key="2">
    <source>
        <dbReference type="Proteomes" id="UP000694888"/>
    </source>
</evidence>
<gene>
    <name evidence="3" type="primary">LOC101845357</name>
</gene>
<dbReference type="Gene3D" id="3.40.50.1820">
    <property type="entry name" value="alpha/beta hydrolase"/>
    <property type="match status" value="1"/>
</dbReference>
<reference evidence="3" key="1">
    <citation type="submission" date="2025-08" db="UniProtKB">
        <authorList>
            <consortium name="RefSeq"/>
        </authorList>
    </citation>
    <scope>IDENTIFICATION</scope>
</reference>
<dbReference type="InterPro" id="IPR001563">
    <property type="entry name" value="Peptidase_S10"/>
</dbReference>
<dbReference type="Pfam" id="PF00450">
    <property type="entry name" value="Peptidase_S10"/>
    <property type="match status" value="1"/>
</dbReference>
<evidence type="ECO:0000256" key="1">
    <source>
        <dbReference type="ARBA" id="ARBA00009431"/>
    </source>
</evidence>
<organism evidence="2 3">
    <name type="scientific">Aplysia californica</name>
    <name type="common">California sea hare</name>
    <dbReference type="NCBI Taxonomy" id="6500"/>
    <lineage>
        <taxon>Eukaryota</taxon>
        <taxon>Metazoa</taxon>
        <taxon>Spiralia</taxon>
        <taxon>Lophotrochozoa</taxon>
        <taxon>Mollusca</taxon>
        <taxon>Gastropoda</taxon>
        <taxon>Heterobranchia</taxon>
        <taxon>Euthyneura</taxon>
        <taxon>Tectipleura</taxon>
        <taxon>Aplysiida</taxon>
        <taxon>Aplysioidea</taxon>
        <taxon>Aplysiidae</taxon>
        <taxon>Aplysia</taxon>
    </lineage>
</organism>
<proteinExistence type="inferred from homology"/>
<name>A0ABM0K4G8_APLCA</name>
<dbReference type="GeneID" id="101845357"/>
<dbReference type="RefSeq" id="XP_005108526.1">
    <property type="nucleotide sequence ID" value="XM_005108469.1"/>
</dbReference>